<feature type="signal peptide" evidence="1">
    <location>
        <begin position="1"/>
        <end position="21"/>
    </location>
</feature>
<feature type="chain" id="PRO_5038497211" evidence="1">
    <location>
        <begin position="22"/>
        <end position="201"/>
    </location>
</feature>
<dbReference type="EMBL" id="JAHSPG010000015">
    <property type="protein sequence ID" value="MBV4359568.1"/>
    <property type="molecule type" value="Genomic_DNA"/>
</dbReference>
<sequence length="201" mass="22018">MKTKLITLLLGIFALSSSVHAQNGLAIGSAMPKATVKMKDVSGKVVCLNDAKESNGLLVMFSCNTCPYVIKNQQRTKDICEYSKSQNIGVIILNANEGNRTTDDSFASMKEYAKAQNYKWFYAVDSNNDLADAFGANRTPECFLFDKNGKLVYHGAIDDSPSDETKVSRHHLQEAINETVAGKPVTVKETRSVGCVIKRKG</sequence>
<reference evidence="3" key="1">
    <citation type="submission" date="2021-06" db="EMBL/GenBank/DDBJ databases">
        <authorList>
            <person name="Huq M.A."/>
        </authorList>
    </citation>
    <scope>NUCLEOTIDE SEQUENCE</scope>
    <source>
        <strain evidence="3">MAH-26</strain>
    </source>
</reference>
<dbReference type="GO" id="GO:0016491">
    <property type="term" value="F:oxidoreductase activity"/>
    <property type="evidence" value="ECO:0007669"/>
    <property type="project" value="InterPro"/>
</dbReference>
<dbReference type="AlphaFoldDB" id="A0A9E2W691"/>
<dbReference type="Pfam" id="PF08534">
    <property type="entry name" value="Redoxin"/>
    <property type="match status" value="1"/>
</dbReference>
<keyword evidence="1" id="KW-0732">Signal</keyword>
<dbReference type="InterPro" id="IPR013766">
    <property type="entry name" value="Thioredoxin_domain"/>
</dbReference>
<dbReference type="InterPro" id="IPR047262">
    <property type="entry name" value="PRX-like1"/>
</dbReference>
<name>A0A9E2W691_9BACT</name>
<proteinExistence type="predicted"/>
<accession>A0A9E2W691</accession>
<dbReference type="PROSITE" id="PS51352">
    <property type="entry name" value="THIOREDOXIN_2"/>
    <property type="match status" value="1"/>
</dbReference>
<dbReference type="RefSeq" id="WP_217793826.1">
    <property type="nucleotide sequence ID" value="NZ_JAHSPG010000015.1"/>
</dbReference>
<evidence type="ECO:0000256" key="1">
    <source>
        <dbReference type="SAM" id="SignalP"/>
    </source>
</evidence>
<keyword evidence="4" id="KW-1185">Reference proteome</keyword>
<dbReference type="CDD" id="cd02969">
    <property type="entry name" value="PRX_like1"/>
    <property type="match status" value="1"/>
</dbReference>
<comment type="caution">
    <text evidence="3">The sequence shown here is derived from an EMBL/GenBank/DDBJ whole genome shotgun (WGS) entry which is preliminary data.</text>
</comment>
<evidence type="ECO:0000313" key="3">
    <source>
        <dbReference type="EMBL" id="MBV4359568.1"/>
    </source>
</evidence>
<organism evidence="3 4">
    <name type="scientific">Pinibacter aurantiacus</name>
    <dbReference type="NCBI Taxonomy" id="2851599"/>
    <lineage>
        <taxon>Bacteria</taxon>
        <taxon>Pseudomonadati</taxon>
        <taxon>Bacteroidota</taxon>
        <taxon>Chitinophagia</taxon>
        <taxon>Chitinophagales</taxon>
        <taxon>Chitinophagaceae</taxon>
        <taxon>Pinibacter</taxon>
    </lineage>
</organism>
<protein>
    <submittedName>
        <fullName evidence="3">Thioredoxin family protein</fullName>
    </submittedName>
</protein>
<gene>
    <name evidence="3" type="ORF">KTO63_20525</name>
</gene>
<dbReference type="Proteomes" id="UP000812270">
    <property type="component" value="Unassembled WGS sequence"/>
</dbReference>
<dbReference type="PANTHER" id="PTHR43640">
    <property type="entry name" value="OS07G0260300 PROTEIN"/>
    <property type="match status" value="1"/>
</dbReference>
<dbReference type="InterPro" id="IPR013740">
    <property type="entry name" value="Redoxin"/>
</dbReference>
<dbReference type="PANTHER" id="PTHR43640:SF1">
    <property type="entry name" value="THIOREDOXIN-DEPENDENT PEROXIREDOXIN"/>
    <property type="match status" value="1"/>
</dbReference>
<feature type="domain" description="Thioredoxin" evidence="2">
    <location>
        <begin position="25"/>
        <end position="181"/>
    </location>
</feature>
<evidence type="ECO:0000259" key="2">
    <source>
        <dbReference type="PROSITE" id="PS51352"/>
    </source>
</evidence>
<evidence type="ECO:0000313" key="4">
    <source>
        <dbReference type="Proteomes" id="UP000812270"/>
    </source>
</evidence>